<keyword evidence="2" id="KW-1185">Reference proteome</keyword>
<protein>
    <recommendedName>
        <fullName evidence="3">Deazaflavin-dependent oxidoreductase (Nitroreductase family)</fullName>
    </recommendedName>
</protein>
<gene>
    <name evidence="1" type="ORF">MMF94_13730</name>
</gene>
<dbReference type="EMBL" id="JAKXMK010000010">
    <property type="protein sequence ID" value="MCH6166743.1"/>
    <property type="molecule type" value="Genomic_DNA"/>
</dbReference>
<accession>A0ABS9TE07</accession>
<name>A0ABS9TE07_9PSEU</name>
<organism evidence="1 2">
    <name type="scientific">Pseudonocardia alaniniphila</name>
    <dbReference type="NCBI Taxonomy" id="75291"/>
    <lineage>
        <taxon>Bacteria</taxon>
        <taxon>Bacillati</taxon>
        <taxon>Actinomycetota</taxon>
        <taxon>Actinomycetes</taxon>
        <taxon>Pseudonocardiales</taxon>
        <taxon>Pseudonocardiaceae</taxon>
        <taxon>Pseudonocardia</taxon>
    </lineage>
</organism>
<dbReference type="RefSeq" id="WP_241036762.1">
    <property type="nucleotide sequence ID" value="NZ_BAAAJF010000039.1"/>
</dbReference>
<proteinExistence type="predicted"/>
<dbReference type="InterPro" id="IPR012349">
    <property type="entry name" value="Split_barrel_FMN-bd"/>
</dbReference>
<reference evidence="1 2" key="1">
    <citation type="submission" date="2022-03" db="EMBL/GenBank/DDBJ databases">
        <title>Pseudonocardia alaer sp. nov., a novel actinomycete isolated from reed forest soil.</title>
        <authorList>
            <person name="Wang L."/>
        </authorList>
    </citation>
    <scope>NUCLEOTIDE SEQUENCE [LARGE SCALE GENOMIC DNA]</scope>
    <source>
        <strain evidence="1 2">Y-16303</strain>
    </source>
</reference>
<evidence type="ECO:0000313" key="2">
    <source>
        <dbReference type="Proteomes" id="UP001299970"/>
    </source>
</evidence>
<sequence length="128" mass="14086">MTTTRSTPPTMARASAPIARALAGRRFFPLWAVVHHRGRRTGQALSVPVAVRATADAVVIALPWGPHTNWAQNVLAAGDCVLTWKGVDHRLDRPELITTADARPYFGSATWAVVSRLLRAESFLRLHR</sequence>
<comment type="caution">
    <text evidence="1">The sequence shown here is derived from an EMBL/GenBank/DDBJ whole genome shotgun (WGS) entry which is preliminary data.</text>
</comment>
<evidence type="ECO:0008006" key="3">
    <source>
        <dbReference type="Google" id="ProtNLM"/>
    </source>
</evidence>
<dbReference type="Proteomes" id="UP001299970">
    <property type="component" value="Unassembled WGS sequence"/>
</dbReference>
<dbReference type="Gene3D" id="2.30.110.10">
    <property type="entry name" value="Electron Transport, Fmn-binding Protein, Chain A"/>
    <property type="match status" value="1"/>
</dbReference>
<evidence type="ECO:0000313" key="1">
    <source>
        <dbReference type="EMBL" id="MCH6166743.1"/>
    </source>
</evidence>